<organism evidence="6 7">
    <name type="scientific">Coptotermes formosanus</name>
    <name type="common">Formosan subterranean termite</name>
    <dbReference type="NCBI Taxonomy" id="36987"/>
    <lineage>
        <taxon>Eukaryota</taxon>
        <taxon>Metazoa</taxon>
        <taxon>Ecdysozoa</taxon>
        <taxon>Arthropoda</taxon>
        <taxon>Hexapoda</taxon>
        <taxon>Insecta</taxon>
        <taxon>Pterygota</taxon>
        <taxon>Neoptera</taxon>
        <taxon>Polyneoptera</taxon>
        <taxon>Dictyoptera</taxon>
        <taxon>Blattodea</taxon>
        <taxon>Blattoidea</taxon>
        <taxon>Termitoidae</taxon>
        <taxon>Rhinotermitidae</taxon>
        <taxon>Coptotermes</taxon>
    </lineage>
</organism>
<dbReference type="GO" id="GO:0035999">
    <property type="term" value="P:tetrahydrofolate interconversion"/>
    <property type="evidence" value="ECO:0007669"/>
    <property type="project" value="TreeGrafter"/>
</dbReference>
<dbReference type="Proteomes" id="UP000502823">
    <property type="component" value="Unassembled WGS sequence"/>
</dbReference>
<dbReference type="OrthoDB" id="2015992at2759"/>
<reference evidence="7" key="1">
    <citation type="submission" date="2020-01" db="EMBL/GenBank/DDBJ databases">
        <title>Draft genome sequence of the Termite Coptotermes fromosanus.</title>
        <authorList>
            <person name="Itakura S."/>
            <person name="Yosikawa Y."/>
            <person name="Umezawa K."/>
        </authorList>
    </citation>
    <scope>NUCLEOTIDE SEQUENCE [LARGE SCALE GENOMIC DNA]</scope>
</reference>
<evidence type="ECO:0000256" key="2">
    <source>
        <dbReference type="ARBA" id="ARBA00022741"/>
    </source>
</evidence>
<dbReference type="EC" id="6.3.3.2" evidence="5"/>
<dbReference type="InterPro" id="IPR037171">
    <property type="entry name" value="NagB/RpiA_transferase-like"/>
</dbReference>
<dbReference type="PANTHER" id="PTHR23407:SF1">
    <property type="entry name" value="5-FORMYLTETRAHYDROFOLATE CYCLO-LIGASE"/>
    <property type="match status" value="1"/>
</dbReference>
<name>A0A6L2PZX3_COPFO</name>
<sequence length="90" mass="9898">MKVLACIFRRSLSTHIAGGLDLVVVPGLAFTLEGHRLGRGKGYYDVFLDKCRKIQGTPPLTVGLAFSQQVVPYVPTDKDDICVDRVLYST</sequence>
<dbReference type="Gene3D" id="3.40.50.10420">
    <property type="entry name" value="NagB/RpiA/CoA transferase-like"/>
    <property type="match status" value="1"/>
</dbReference>
<evidence type="ECO:0000313" key="7">
    <source>
        <dbReference type="Proteomes" id="UP000502823"/>
    </source>
</evidence>
<dbReference type="GO" id="GO:0030272">
    <property type="term" value="F:5-formyltetrahydrofolate cyclo-ligase activity"/>
    <property type="evidence" value="ECO:0007669"/>
    <property type="project" value="UniProtKB-EC"/>
</dbReference>
<accession>A0A6L2PZX3</accession>
<evidence type="ECO:0000313" key="6">
    <source>
        <dbReference type="EMBL" id="GFG38039.1"/>
    </source>
</evidence>
<keyword evidence="2" id="KW-0547">Nucleotide-binding</keyword>
<dbReference type="AlphaFoldDB" id="A0A6L2PZX3"/>
<evidence type="ECO:0000256" key="3">
    <source>
        <dbReference type="ARBA" id="ARBA00022840"/>
    </source>
</evidence>
<protein>
    <recommendedName>
        <fullName evidence="5">5-formyltetrahydrofolate cyclo-ligase</fullName>
        <ecNumber evidence="5">6.3.3.2</ecNumber>
    </recommendedName>
</protein>
<dbReference type="GO" id="GO:0005739">
    <property type="term" value="C:mitochondrion"/>
    <property type="evidence" value="ECO:0007669"/>
    <property type="project" value="TreeGrafter"/>
</dbReference>
<evidence type="ECO:0000256" key="4">
    <source>
        <dbReference type="ARBA" id="ARBA00036539"/>
    </source>
</evidence>
<gene>
    <name evidence="6" type="ORF">Cfor_02326</name>
</gene>
<dbReference type="PANTHER" id="PTHR23407">
    <property type="entry name" value="ATPASE INHIBITOR/5-FORMYLTETRAHYDROFOLATE CYCLO-LIGASE"/>
    <property type="match status" value="1"/>
</dbReference>
<comment type="caution">
    <text evidence="6">The sequence shown here is derived from an EMBL/GenBank/DDBJ whole genome shotgun (WGS) entry which is preliminary data.</text>
</comment>
<keyword evidence="3" id="KW-0067">ATP-binding</keyword>
<dbReference type="Pfam" id="PF01812">
    <property type="entry name" value="5-FTHF_cyc-lig"/>
    <property type="match status" value="1"/>
</dbReference>
<proteinExistence type="inferred from homology"/>
<comment type="similarity">
    <text evidence="1">Belongs to the 5-formyltetrahydrofolate cyclo-ligase family.</text>
</comment>
<dbReference type="GO" id="GO:0005524">
    <property type="term" value="F:ATP binding"/>
    <property type="evidence" value="ECO:0007669"/>
    <property type="project" value="UniProtKB-KW"/>
</dbReference>
<keyword evidence="7" id="KW-1185">Reference proteome</keyword>
<dbReference type="EMBL" id="BLKM01012977">
    <property type="protein sequence ID" value="GFG38039.1"/>
    <property type="molecule type" value="Genomic_DNA"/>
</dbReference>
<dbReference type="SUPFAM" id="SSF100950">
    <property type="entry name" value="NagB/RpiA/CoA transferase-like"/>
    <property type="match status" value="1"/>
</dbReference>
<comment type="catalytic activity">
    <reaction evidence="4">
        <text>(6S)-5-formyl-5,6,7,8-tetrahydrofolate + ATP = (6R)-5,10-methenyltetrahydrofolate + ADP + phosphate</text>
        <dbReference type="Rhea" id="RHEA:10488"/>
        <dbReference type="ChEBI" id="CHEBI:30616"/>
        <dbReference type="ChEBI" id="CHEBI:43474"/>
        <dbReference type="ChEBI" id="CHEBI:57455"/>
        <dbReference type="ChEBI" id="CHEBI:57457"/>
        <dbReference type="ChEBI" id="CHEBI:456216"/>
        <dbReference type="EC" id="6.3.3.2"/>
    </reaction>
</comment>
<dbReference type="GO" id="GO:0009396">
    <property type="term" value="P:folic acid-containing compound biosynthetic process"/>
    <property type="evidence" value="ECO:0007669"/>
    <property type="project" value="TreeGrafter"/>
</dbReference>
<evidence type="ECO:0000256" key="5">
    <source>
        <dbReference type="ARBA" id="ARBA00038966"/>
    </source>
</evidence>
<evidence type="ECO:0000256" key="1">
    <source>
        <dbReference type="ARBA" id="ARBA00010638"/>
    </source>
</evidence>
<dbReference type="InterPro" id="IPR024185">
    <property type="entry name" value="FTHF_cligase-like_sf"/>
</dbReference>
<dbReference type="InterPro" id="IPR002698">
    <property type="entry name" value="FTHF_cligase"/>
</dbReference>
<dbReference type="InParanoid" id="A0A6L2PZX3"/>